<evidence type="ECO:0000256" key="1">
    <source>
        <dbReference type="ARBA" id="ARBA00022737"/>
    </source>
</evidence>
<dbReference type="InterPro" id="IPR001119">
    <property type="entry name" value="SLH_dom"/>
</dbReference>
<feature type="domain" description="SLH" evidence="2">
    <location>
        <begin position="86"/>
        <end position="149"/>
    </location>
</feature>
<proteinExistence type="predicted"/>
<evidence type="ECO:0000313" key="4">
    <source>
        <dbReference type="Proteomes" id="UP001440599"/>
    </source>
</evidence>
<dbReference type="Pfam" id="PF00395">
    <property type="entry name" value="SLH"/>
    <property type="match status" value="2"/>
</dbReference>
<gene>
    <name evidence="3" type="ORF">WMO45_04485</name>
</gene>
<dbReference type="EMBL" id="JBBMFT010000002">
    <property type="protein sequence ID" value="MEQ2455770.1"/>
    <property type="molecule type" value="Genomic_DNA"/>
</dbReference>
<name>A0ABV1EP28_9FIRM</name>
<dbReference type="PROSITE" id="PS51272">
    <property type="entry name" value="SLH"/>
    <property type="match status" value="1"/>
</dbReference>
<dbReference type="RefSeq" id="WP_349139372.1">
    <property type="nucleotide sequence ID" value="NZ_JBBMFT010000002.1"/>
</dbReference>
<dbReference type="Proteomes" id="UP001440599">
    <property type="component" value="Unassembled WGS sequence"/>
</dbReference>
<protein>
    <submittedName>
        <fullName evidence="3">S-layer homology domain-containing protein</fullName>
    </submittedName>
</protein>
<organism evidence="3 4">
    <name type="scientific">Flavonifractor hominis</name>
    <dbReference type="NCBI Taxonomy" id="3133178"/>
    <lineage>
        <taxon>Bacteria</taxon>
        <taxon>Bacillati</taxon>
        <taxon>Bacillota</taxon>
        <taxon>Clostridia</taxon>
        <taxon>Eubacteriales</taxon>
        <taxon>Oscillospiraceae</taxon>
        <taxon>Flavonifractor</taxon>
    </lineage>
</organism>
<dbReference type="PANTHER" id="PTHR43308">
    <property type="entry name" value="OUTER MEMBRANE PROTEIN ALPHA-RELATED"/>
    <property type="match status" value="1"/>
</dbReference>
<comment type="caution">
    <text evidence="3">The sequence shown here is derived from an EMBL/GenBank/DDBJ whole genome shotgun (WGS) entry which is preliminary data.</text>
</comment>
<dbReference type="InterPro" id="IPR051465">
    <property type="entry name" value="Cell_Envelope_Struct_Comp"/>
</dbReference>
<evidence type="ECO:0000313" key="3">
    <source>
        <dbReference type="EMBL" id="MEQ2455770.1"/>
    </source>
</evidence>
<evidence type="ECO:0000259" key="2">
    <source>
        <dbReference type="PROSITE" id="PS51272"/>
    </source>
</evidence>
<keyword evidence="4" id="KW-1185">Reference proteome</keyword>
<sequence>MDEYTFRQPADDVTVRVVFMTVETEPEVGFGDAKDIDWFSAAVDYVVEKGLMQGVGADLFQPQGLTDRATVVTILYCPEGEPAVTSGQSFPDVAPDTWYAKAVRWASSDGIVVGYADGTFSPTDTVTREQLTAILYRYAGKPAVEGESKTFVDSKTCWIPLTPLPALRWPRFS</sequence>
<reference evidence="3 4" key="1">
    <citation type="submission" date="2024-03" db="EMBL/GenBank/DDBJ databases">
        <title>Human intestinal bacterial collection.</title>
        <authorList>
            <person name="Pauvert C."/>
            <person name="Hitch T.C.A."/>
            <person name="Clavel T."/>
        </authorList>
    </citation>
    <scope>NUCLEOTIDE SEQUENCE [LARGE SCALE GENOMIC DNA]</scope>
    <source>
        <strain evidence="3 4">CLA-AP-H34</strain>
    </source>
</reference>
<keyword evidence="1" id="KW-0677">Repeat</keyword>
<accession>A0ABV1EP28</accession>